<dbReference type="Gene3D" id="3.40.50.300">
    <property type="entry name" value="P-loop containing nucleotide triphosphate hydrolases"/>
    <property type="match status" value="1"/>
</dbReference>
<protein>
    <submittedName>
        <fullName evidence="1">PBSX family phage terminase large subunit</fullName>
    </submittedName>
</protein>
<sequence>MRFETFSPKQRTVLTWWCPSSPWVEKEAILCDGAVRSGKTLCCGLSFFCWAMGSFHQRQFALCGKTVGSLRRNLVRELLPVLRELGFHCEERVSRNEITVRFGGRENRFSLFGGKDEGSASLIQGITLAGVLLDEVTLMPRSFVEQACARCSVAGSRLWFNCNPEGPEHWFYREWICRAEERRALHLHFTMADNPSLSPEIRQRYERLYSGTFYRRFVLGEWAAAEGRVYDFFDESYVRAPPEGEMEEWRISCDYGTVNPASFGLWGRKDGVWYRVEEYYYDSRREGRQKTDGEYAQDLERLAGGREISCVVVDPSAASFLETLRRAGWRVVKAENDVLWGIRITAELLRSGRLVITPACRDSIREFSLYCWDRRGTEDKVRKEFDHAMDDIRYFAALVKRREQAGCLSGGFVERRVF</sequence>
<keyword evidence="2" id="KW-1185">Reference proteome</keyword>
<evidence type="ECO:0000313" key="2">
    <source>
        <dbReference type="Proteomes" id="UP000660021"/>
    </source>
</evidence>
<dbReference type="Proteomes" id="UP000660021">
    <property type="component" value="Unassembled WGS sequence"/>
</dbReference>
<dbReference type="EMBL" id="JACOPR010000003">
    <property type="protein sequence ID" value="MBC5730709.1"/>
    <property type="molecule type" value="Genomic_DNA"/>
</dbReference>
<accession>A0ABR7HT57</accession>
<dbReference type="RefSeq" id="WP_101691606.1">
    <property type="nucleotide sequence ID" value="NZ_JACOPR010000003.1"/>
</dbReference>
<dbReference type="InterPro" id="IPR027417">
    <property type="entry name" value="P-loop_NTPase"/>
</dbReference>
<proteinExistence type="predicted"/>
<dbReference type="InterPro" id="IPR006437">
    <property type="entry name" value="Phage_terminase_lsu"/>
</dbReference>
<dbReference type="Gene3D" id="3.30.420.280">
    <property type="match status" value="1"/>
</dbReference>
<organism evidence="1 2">
    <name type="scientific">Pseudoflavonifractor hominis</name>
    <dbReference type="NCBI Taxonomy" id="2763059"/>
    <lineage>
        <taxon>Bacteria</taxon>
        <taxon>Bacillati</taxon>
        <taxon>Bacillota</taxon>
        <taxon>Clostridia</taxon>
        <taxon>Eubacteriales</taxon>
        <taxon>Oscillospiraceae</taxon>
        <taxon>Pseudoflavonifractor</taxon>
    </lineage>
</organism>
<gene>
    <name evidence="1" type="ORF">H8S34_07655</name>
</gene>
<comment type="caution">
    <text evidence="1">The sequence shown here is derived from an EMBL/GenBank/DDBJ whole genome shotgun (WGS) entry which is preliminary data.</text>
</comment>
<name>A0ABR7HT57_9FIRM</name>
<dbReference type="NCBIfam" id="TIGR01547">
    <property type="entry name" value="phage_term_2"/>
    <property type="match status" value="1"/>
</dbReference>
<evidence type="ECO:0000313" key="1">
    <source>
        <dbReference type="EMBL" id="MBC5730709.1"/>
    </source>
</evidence>
<dbReference type="Pfam" id="PF03237">
    <property type="entry name" value="Terminase_6N"/>
    <property type="match status" value="1"/>
</dbReference>
<reference evidence="1 2" key="1">
    <citation type="submission" date="2020-08" db="EMBL/GenBank/DDBJ databases">
        <title>Genome public.</title>
        <authorList>
            <person name="Liu C."/>
            <person name="Sun Q."/>
        </authorList>
    </citation>
    <scope>NUCLEOTIDE SEQUENCE [LARGE SCALE GENOMIC DNA]</scope>
    <source>
        <strain evidence="1 2">New-38</strain>
    </source>
</reference>